<dbReference type="PROSITE" id="PS00211">
    <property type="entry name" value="ABC_TRANSPORTER_1"/>
    <property type="match status" value="1"/>
</dbReference>
<dbReference type="GO" id="GO:0005886">
    <property type="term" value="C:plasma membrane"/>
    <property type="evidence" value="ECO:0007669"/>
    <property type="project" value="UniProtKB-SubCell"/>
</dbReference>
<dbReference type="InterPro" id="IPR027417">
    <property type="entry name" value="P-loop_NTPase"/>
</dbReference>
<gene>
    <name evidence="12" type="ORF">STRUR_1105</name>
</gene>
<organism evidence="12 13">
    <name type="scientific">Streptococcus urinalis 2285-97</name>
    <dbReference type="NCBI Taxonomy" id="764291"/>
    <lineage>
        <taxon>Bacteria</taxon>
        <taxon>Bacillati</taxon>
        <taxon>Bacillota</taxon>
        <taxon>Bacilli</taxon>
        <taxon>Lactobacillales</taxon>
        <taxon>Streptococcaceae</taxon>
        <taxon>Streptococcus</taxon>
    </lineage>
</organism>
<dbReference type="InterPro" id="IPR003593">
    <property type="entry name" value="AAA+_ATPase"/>
</dbReference>
<evidence type="ECO:0000256" key="4">
    <source>
        <dbReference type="ARBA" id="ARBA00022692"/>
    </source>
</evidence>
<comment type="subcellular location">
    <subcellularLocation>
        <location evidence="1">Cell membrane</location>
        <topology evidence="1">Multi-pass membrane protein</topology>
    </subcellularLocation>
</comment>
<dbReference type="SUPFAM" id="SSF52540">
    <property type="entry name" value="P-loop containing nucleoside triphosphate hydrolases"/>
    <property type="match status" value="1"/>
</dbReference>
<dbReference type="eggNOG" id="COG1132">
    <property type="taxonomic scope" value="Bacteria"/>
</dbReference>
<protein>
    <submittedName>
        <fullName evidence="12">ABC transporter, ATP-binding protein</fullName>
    </submittedName>
</protein>
<name>G5KFU6_9STRE</name>
<sequence length="449" mass="50884">MRLFLRAPIIVFGSIVMAFTINKQLTFWFLIMVVFLFLVVILLSRILAPFYQKIKVKSDQIVAMTREQIQGMRVIRAFTQTQSAILEFEKNNQDFTNVQLKAAYISSLVNPLTFLLVNMTLVIILWRGNVMIHRSLLTQGMLVALVNYLLQILTELLKFTMLVTSLNQAFISADRVWQIFERPSEPIFEPIFVPQTKSNHVIETNQLTFSYPNSSEASLKDIQFELKEGETLGIIGGTGSGKTTLVNLISSLYRKTTGDLMIFNVGHPPENLKTWRDWVAYVPQEAQLFEGSIRSNLTLGLSENPSDEMIWESLEMAQAKDFVLEKENQLDTTVEAFGRNFSGGQKQRLTIARALLKRAPILILDDSTSALDYLTESRLLKAIKTSKQKMTLVIVSQRTRTLTSANHILVLDKGSQVGLGNHQQLLSENSYYQAIHQSQEQETGGSHEK</sequence>
<evidence type="ECO:0000313" key="13">
    <source>
        <dbReference type="Proteomes" id="UP000005388"/>
    </source>
</evidence>
<evidence type="ECO:0000313" key="12">
    <source>
        <dbReference type="EMBL" id="EHJ57053.1"/>
    </source>
</evidence>
<evidence type="ECO:0000256" key="1">
    <source>
        <dbReference type="ARBA" id="ARBA00004651"/>
    </source>
</evidence>
<evidence type="ECO:0000256" key="5">
    <source>
        <dbReference type="ARBA" id="ARBA00022741"/>
    </source>
</evidence>
<evidence type="ECO:0000259" key="11">
    <source>
        <dbReference type="PROSITE" id="PS50929"/>
    </source>
</evidence>
<dbReference type="InterPro" id="IPR039421">
    <property type="entry name" value="Type_1_exporter"/>
</dbReference>
<dbReference type="Pfam" id="PF00005">
    <property type="entry name" value="ABC_tran"/>
    <property type="match status" value="1"/>
</dbReference>
<keyword evidence="8 9" id="KW-0472">Membrane</keyword>
<dbReference type="Gene3D" id="3.40.50.300">
    <property type="entry name" value="P-loop containing nucleotide triphosphate hydrolases"/>
    <property type="match status" value="1"/>
</dbReference>
<dbReference type="InterPro" id="IPR011527">
    <property type="entry name" value="ABC1_TM_dom"/>
</dbReference>
<feature type="domain" description="ABC transmembrane type-1" evidence="11">
    <location>
        <begin position="1"/>
        <end position="168"/>
    </location>
</feature>
<dbReference type="InterPro" id="IPR017871">
    <property type="entry name" value="ABC_transporter-like_CS"/>
</dbReference>
<keyword evidence="2" id="KW-0813">Transport</keyword>
<dbReference type="EMBL" id="AEUZ02000001">
    <property type="protein sequence ID" value="EHJ57053.1"/>
    <property type="molecule type" value="Genomic_DNA"/>
</dbReference>
<keyword evidence="7 9" id="KW-1133">Transmembrane helix</keyword>
<evidence type="ECO:0000256" key="2">
    <source>
        <dbReference type="ARBA" id="ARBA00022448"/>
    </source>
</evidence>
<dbReference type="SMART" id="SM00382">
    <property type="entry name" value="AAA"/>
    <property type="match status" value="1"/>
</dbReference>
<keyword evidence="4 9" id="KW-0812">Transmembrane</keyword>
<dbReference type="PANTHER" id="PTHR43394:SF1">
    <property type="entry name" value="ATP-BINDING CASSETTE SUB-FAMILY B MEMBER 10, MITOCHONDRIAL"/>
    <property type="match status" value="1"/>
</dbReference>
<dbReference type="Pfam" id="PF00664">
    <property type="entry name" value="ABC_membrane"/>
    <property type="match status" value="1"/>
</dbReference>
<dbReference type="InterPro" id="IPR036640">
    <property type="entry name" value="ABC1_TM_sf"/>
</dbReference>
<evidence type="ECO:0000256" key="6">
    <source>
        <dbReference type="ARBA" id="ARBA00022840"/>
    </source>
</evidence>
<reference evidence="12 13" key="1">
    <citation type="journal article" date="2014" name="Int. J. Syst. Evol. Microbiol.">
        <title>Phylogenomics and the dynamic genome evolution of the genus Streptococcus.</title>
        <authorList>
            <consortium name="The Broad Institute Genome Sequencing Platform"/>
            <person name="Richards V.P."/>
            <person name="Palmer S.R."/>
            <person name="Pavinski Bitar P.D."/>
            <person name="Qin X."/>
            <person name="Weinstock G.M."/>
            <person name="Highlander S.K."/>
            <person name="Town C.D."/>
            <person name="Burne R.A."/>
            <person name="Stanhope M.J."/>
        </authorList>
    </citation>
    <scope>NUCLEOTIDE SEQUENCE [LARGE SCALE GENOMIC DNA]</scope>
    <source>
        <strain evidence="12 13">2285-97</strain>
    </source>
</reference>
<dbReference type="GO" id="GO:0005524">
    <property type="term" value="F:ATP binding"/>
    <property type="evidence" value="ECO:0007669"/>
    <property type="project" value="UniProtKB-KW"/>
</dbReference>
<keyword evidence="5" id="KW-0547">Nucleotide-binding</keyword>
<keyword evidence="3" id="KW-1003">Cell membrane</keyword>
<keyword evidence="13" id="KW-1185">Reference proteome</keyword>
<keyword evidence="6 12" id="KW-0067">ATP-binding</keyword>
<dbReference type="STRING" id="764291.STRUR_1105"/>
<feature type="domain" description="ABC transporter" evidence="10">
    <location>
        <begin position="202"/>
        <end position="438"/>
    </location>
</feature>
<dbReference type="GO" id="GO:0016887">
    <property type="term" value="F:ATP hydrolysis activity"/>
    <property type="evidence" value="ECO:0007669"/>
    <property type="project" value="InterPro"/>
</dbReference>
<dbReference type="GO" id="GO:0015421">
    <property type="term" value="F:ABC-type oligopeptide transporter activity"/>
    <property type="evidence" value="ECO:0007669"/>
    <property type="project" value="TreeGrafter"/>
</dbReference>
<dbReference type="PANTHER" id="PTHR43394">
    <property type="entry name" value="ATP-DEPENDENT PERMEASE MDL1, MITOCHONDRIAL"/>
    <property type="match status" value="1"/>
</dbReference>
<dbReference type="InterPro" id="IPR003439">
    <property type="entry name" value="ABC_transporter-like_ATP-bd"/>
</dbReference>
<proteinExistence type="predicted"/>
<dbReference type="FunFam" id="3.40.50.300:FF:000854">
    <property type="entry name" value="Multidrug ABC transporter ATP-binding protein"/>
    <property type="match status" value="1"/>
</dbReference>
<dbReference type="CDD" id="cd03228">
    <property type="entry name" value="ABCC_MRP_Like"/>
    <property type="match status" value="1"/>
</dbReference>
<evidence type="ECO:0000256" key="8">
    <source>
        <dbReference type="ARBA" id="ARBA00023136"/>
    </source>
</evidence>
<feature type="transmembrane region" description="Helical" evidence="9">
    <location>
        <begin position="28"/>
        <end position="48"/>
    </location>
</feature>
<dbReference type="PROSITE" id="PS50893">
    <property type="entry name" value="ABC_TRANSPORTER_2"/>
    <property type="match status" value="1"/>
</dbReference>
<evidence type="ECO:0000256" key="9">
    <source>
        <dbReference type="SAM" id="Phobius"/>
    </source>
</evidence>
<dbReference type="PROSITE" id="PS50929">
    <property type="entry name" value="ABC_TM1F"/>
    <property type="match status" value="1"/>
</dbReference>
<feature type="transmembrane region" description="Helical" evidence="9">
    <location>
        <begin position="102"/>
        <end position="126"/>
    </location>
</feature>
<comment type="caution">
    <text evidence="12">The sequence shown here is derived from an EMBL/GenBank/DDBJ whole genome shotgun (WGS) entry which is preliminary data.</text>
</comment>
<dbReference type="SUPFAM" id="SSF90123">
    <property type="entry name" value="ABC transporter transmembrane region"/>
    <property type="match status" value="1"/>
</dbReference>
<accession>G5KFU6</accession>
<dbReference type="Gene3D" id="1.20.1560.10">
    <property type="entry name" value="ABC transporter type 1, transmembrane domain"/>
    <property type="match status" value="1"/>
</dbReference>
<dbReference type="AlphaFoldDB" id="G5KFU6"/>
<dbReference type="Proteomes" id="UP000005388">
    <property type="component" value="Unassembled WGS sequence"/>
</dbReference>
<evidence type="ECO:0000256" key="7">
    <source>
        <dbReference type="ARBA" id="ARBA00022989"/>
    </source>
</evidence>
<evidence type="ECO:0000259" key="10">
    <source>
        <dbReference type="PROSITE" id="PS50893"/>
    </source>
</evidence>
<evidence type="ECO:0000256" key="3">
    <source>
        <dbReference type="ARBA" id="ARBA00022475"/>
    </source>
</evidence>